<dbReference type="EMBL" id="JAGTJQ010000005">
    <property type="protein sequence ID" value="KAH7030801.1"/>
    <property type="molecule type" value="Genomic_DNA"/>
</dbReference>
<feature type="coiled-coil region" evidence="4">
    <location>
        <begin position="751"/>
        <end position="851"/>
    </location>
</feature>
<reference evidence="7" key="1">
    <citation type="journal article" date="2021" name="Nat. Commun.">
        <title>Genetic determinants of endophytism in the Arabidopsis root mycobiome.</title>
        <authorList>
            <person name="Mesny F."/>
            <person name="Miyauchi S."/>
            <person name="Thiergart T."/>
            <person name="Pickel B."/>
            <person name="Atanasova L."/>
            <person name="Karlsson M."/>
            <person name="Huettel B."/>
            <person name="Barry K.W."/>
            <person name="Haridas S."/>
            <person name="Chen C."/>
            <person name="Bauer D."/>
            <person name="Andreopoulos W."/>
            <person name="Pangilinan J."/>
            <person name="LaButti K."/>
            <person name="Riley R."/>
            <person name="Lipzen A."/>
            <person name="Clum A."/>
            <person name="Drula E."/>
            <person name="Henrissat B."/>
            <person name="Kohler A."/>
            <person name="Grigoriev I.V."/>
            <person name="Martin F.M."/>
            <person name="Hacquard S."/>
        </authorList>
    </citation>
    <scope>NUCLEOTIDE SEQUENCE</scope>
    <source>
        <strain evidence="7">MPI-CAGE-CH-0230</strain>
    </source>
</reference>
<dbReference type="InterPro" id="IPR022091">
    <property type="entry name" value="TMF_TATA-bd"/>
</dbReference>
<keyword evidence="3 4" id="KW-0175">Coiled coil</keyword>
<dbReference type="PANTHER" id="PTHR46515:SF1">
    <property type="entry name" value="TATA ELEMENT MODULATORY FACTOR"/>
    <property type="match status" value="1"/>
</dbReference>
<evidence type="ECO:0000256" key="5">
    <source>
        <dbReference type="SAM" id="MobiDB-lite"/>
    </source>
</evidence>
<dbReference type="GO" id="GO:0005794">
    <property type="term" value="C:Golgi apparatus"/>
    <property type="evidence" value="ECO:0007669"/>
    <property type="project" value="UniProtKB-SubCell"/>
</dbReference>
<feature type="region of interest" description="Disordered" evidence="5">
    <location>
        <begin position="639"/>
        <end position="718"/>
    </location>
</feature>
<dbReference type="GeneID" id="70191749"/>
<comment type="subcellular location">
    <subcellularLocation>
        <location evidence="1">Golgi apparatus</location>
    </subcellularLocation>
</comment>
<dbReference type="OrthoDB" id="74178at2759"/>
<dbReference type="PANTHER" id="PTHR46515">
    <property type="entry name" value="TATA ELEMENT MODULATORY FACTOR TMF1"/>
    <property type="match status" value="1"/>
</dbReference>
<gene>
    <name evidence="7" type="ORF">B0I36DRAFT_422201</name>
</gene>
<dbReference type="Pfam" id="PF12325">
    <property type="entry name" value="TMF_TATA_bd"/>
    <property type="match status" value="1"/>
</dbReference>
<evidence type="ECO:0000313" key="7">
    <source>
        <dbReference type="EMBL" id="KAH7030801.1"/>
    </source>
</evidence>
<evidence type="ECO:0000256" key="2">
    <source>
        <dbReference type="ARBA" id="ARBA00023034"/>
    </source>
</evidence>
<sequence>MAARWGSFLSQAVAGVEARLDTILAEDDPKSTPASKPAIASATATSSATTTTTTTTPPPRSSTPSRSTNDRLQERLARAMAAKGSSQSTAPRSSTEVASSNPSPRPSLDQSARPSTDSPARLSTDTPRISLSADDDASAKATVPLDTPVVDRSATASPATQERGSTGAQQRSASPAETQYKPEATMMIPGLAGKPLARTPSTRVEELEKALEELRAQHQEEILGHTERVDALQSKLQYLAREALDSAKATSADAPAGSLEKKLADKDQQVALLMEEGQKLSSTEQKLRAMIKKLRAQLAANEKDLSSQKVARQKAESEWSSAKRRLKDAEDSGKSNEDAHKLVAQLKRDVDRLKSEVATKSTTITDLKARIQEETERYKTMAAKANDQLVESKEKRIRELEDAVAALEVEKGLVADRAKAQASELREKADRAAERSRAVELELKGEVQILESKLEALRARAEEASSGAVGDAQAKLLRQIETLQTQYSIASENWQGMEASLAARVASLEKERDEALRRESDMRKKAREAAARAKIQEEELEEAKTQLPQVKQDLSSHQSQLEALRARAEAAEAALAESKADLEKQKRSWKAERSERAESSDRRGWLDEAMVASASVRNGGSRPESPLLSAPQRTFSSDFLGLQNFPTKLRKTSAPSSNGEPPSLAGERQSPARRPSALAMSRPSVFSSHSGHSAHSPSLFGGLEPVPSLPSHPEDRDEMFDNVETPLSPQNVLHDMVSVSTIGAGPSVQLVEKLSAAVRRLESEKVAAKEELARISGQRDEARNEIVALMKEAELGKAARQKTETLEKEVAEINERYQTTLEMLGEKSELVEELKADVQDVKAMYRDLVERTIK</sequence>
<comment type="caution">
    <text evidence="7">The sequence shown here is derived from an EMBL/GenBank/DDBJ whole genome shotgun (WGS) entry which is preliminary data.</text>
</comment>
<dbReference type="InterPro" id="IPR052602">
    <property type="entry name" value="Growth_transcription_reg"/>
</dbReference>
<accession>A0A9P8Y887</accession>
<feature type="compositionally biased region" description="Polar residues" evidence="5">
    <location>
        <begin position="546"/>
        <end position="560"/>
    </location>
</feature>
<dbReference type="GO" id="GO:0005783">
    <property type="term" value="C:endoplasmic reticulum"/>
    <property type="evidence" value="ECO:0007669"/>
    <property type="project" value="TreeGrafter"/>
</dbReference>
<feature type="region of interest" description="Disordered" evidence="5">
    <location>
        <begin position="26"/>
        <end position="182"/>
    </location>
</feature>
<feature type="region of interest" description="Disordered" evidence="5">
    <location>
        <begin position="537"/>
        <end position="607"/>
    </location>
</feature>
<evidence type="ECO:0000256" key="1">
    <source>
        <dbReference type="ARBA" id="ARBA00004555"/>
    </source>
</evidence>
<feature type="domain" description="TATA element modulatory factor 1 TATA binding" evidence="6">
    <location>
        <begin position="739"/>
        <end position="851"/>
    </location>
</feature>
<evidence type="ECO:0000313" key="8">
    <source>
        <dbReference type="Proteomes" id="UP000756346"/>
    </source>
</evidence>
<name>A0A9P8Y887_9PEZI</name>
<organism evidence="7 8">
    <name type="scientific">Microdochium trichocladiopsis</name>
    <dbReference type="NCBI Taxonomy" id="1682393"/>
    <lineage>
        <taxon>Eukaryota</taxon>
        <taxon>Fungi</taxon>
        <taxon>Dikarya</taxon>
        <taxon>Ascomycota</taxon>
        <taxon>Pezizomycotina</taxon>
        <taxon>Sordariomycetes</taxon>
        <taxon>Xylariomycetidae</taxon>
        <taxon>Xylariales</taxon>
        <taxon>Microdochiaceae</taxon>
        <taxon>Microdochium</taxon>
    </lineage>
</organism>
<evidence type="ECO:0000256" key="4">
    <source>
        <dbReference type="SAM" id="Coils"/>
    </source>
</evidence>
<dbReference type="AlphaFoldDB" id="A0A9P8Y887"/>
<feature type="region of interest" description="Disordered" evidence="5">
    <location>
        <begin position="299"/>
        <end position="340"/>
    </location>
</feature>
<protein>
    <submittedName>
        <fullName evidence="7">TATA element modulatory factor 1 TATA binding-domain-containing protein</fullName>
    </submittedName>
</protein>
<dbReference type="RefSeq" id="XP_046012481.1">
    <property type="nucleotide sequence ID" value="XM_046162203.1"/>
</dbReference>
<proteinExistence type="predicted"/>
<keyword evidence="8" id="KW-1185">Reference proteome</keyword>
<feature type="compositionally biased region" description="Basic and acidic residues" evidence="5">
    <location>
        <begin position="327"/>
        <end position="340"/>
    </location>
</feature>
<evidence type="ECO:0000256" key="3">
    <source>
        <dbReference type="ARBA" id="ARBA00023054"/>
    </source>
</evidence>
<dbReference type="Pfam" id="PF12329">
    <property type="entry name" value="TMF_DNA_bd"/>
    <property type="match status" value="1"/>
</dbReference>
<feature type="compositionally biased region" description="Low complexity" evidence="5">
    <location>
        <begin position="681"/>
        <end position="698"/>
    </location>
</feature>
<feature type="compositionally biased region" description="Polar residues" evidence="5">
    <location>
        <begin position="84"/>
        <end position="129"/>
    </location>
</feature>
<keyword evidence="2" id="KW-0333">Golgi apparatus</keyword>
<dbReference type="Proteomes" id="UP000756346">
    <property type="component" value="Unassembled WGS sequence"/>
</dbReference>
<feature type="compositionally biased region" description="Basic and acidic residues" evidence="5">
    <location>
        <begin position="68"/>
        <end position="77"/>
    </location>
</feature>
<feature type="compositionally biased region" description="Low complexity" evidence="5">
    <location>
        <begin position="31"/>
        <end position="55"/>
    </location>
</feature>
<evidence type="ECO:0000259" key="6">
    <source>
        <dbReference type="Pfam" id="PF12325"/>
    </source>
</evidence>
<dbReference type="InterPro" id="IPR022092">
    <property type="entry name" value="TMF_DNA-bd"/>
</dbReference>
<feature type="compositionally biased region" description="Polar residues" evidence="5">
    <location>
        <begin position="154"/>
        <end position="177"/>
    </location>
</feature>
<feature type="compositionally biased region" description="Basic and acidic residues" evidence="5">
    <location>
        <begin position="578"/>
        <end position="606"/>
    </location>
</feature>